<accession>A0A9D1RE70</accession>
<sequence length="87" mass="10232">MDYKKIVEVMKMFSGTVRSSKIECLYNGLQLSKACPDRPIYILTTGKRYARDKLVFEPESLDSYINDGWYITHRIKNGVIYQYLEIL</sequence>
<name>A0A9D1RE70_9FIRM</name>
<dbReference type="Proteomes" id="UP000824205">
    <property type="component" value="Unassembled WGS sequence"/>
</dbReference>
<dbReference type="EMBL" id="DXGE01000001">
    <property type="protein sequence ID" value="HIW84926.1"/>
    <property type="molecule type" value="Genomic_DNA"/>
</dbReference>
<gene>
    <name evidence="1" type="ORF">IAA48_00355</name>
</gene>
<proteinExistence type="predicted"/>
<reference evidence="1" key="2">
    <citation type="submission" date="2021-04" db="EMBL/GenBank/DDBJ databases">
        <authorList>
            <person name="Gilroy R."/>
        </authorList>
    </citation>
    <scope>NUCLEOTIDE SEQUENCE</scope>
    <source>
        <strain evidence="1">421</strain>
    </source>
</reference>
<organism evidence="1 2">
    <name type="scientific">Candidatus Eubacterium faecipullorum</name>
    <dbReference type="NCBI Taxonomy" id="2838571"/>
    <lineage>
        <taxon>Bacteria</taxon>
        <taxon>Bacillati</taxon>
        <taxon>Bacillota</taxon>
        <taxon>Clostridia</taxon>
        <taxon>Eubacteriales</taxon>
        <taxon>Eubacteriaceae</taxon>
        <taxon>Eubacterium</taxon>
    </lineage>
</organism>
<evidence type="ECO:0000313" key="2">
    <source>
        <dbReference type="Proteomes" id="UP000824205"/>
    </source>
</evidence>
<evidence type="ECO:0000313" key="1">
    <source>
        <dbReference type="EMBL" id="HIW84926.1"/>
    </source>
</evidence>
<dbReference type="AlphaFoldDB" id="A0A9D1RE70"/>
<reference evidence="1" key="1">
    <citation type="journal article" date="2021" name="PeerJ">
        <title>Extensive microbial diversity within the chicken gut microbiome revealed by metagenomics and culture.</title>
        <authorList>
            <person name="Gilroy R."/>
            <person name="Ravi A."/>
            <person name="Getino M."/>
            <person name="Pursley I."/>
            <person name="Horton D.L."/>
            <person name="Alikhan N.F."/>
            <person name="Baker D."/>
            <person name="Gharbi K."/>
            <person name="Hall N."/>
            <person name="Watson M."/>
            <person name="Adriaenssens E.M."/>
            <person name="Foster-Nyarko E."/>
            <person name="Jarju S."/>
            <person name="Secka A."/>
            <person name="Antonio M."/>
            <person name="Oren A."/>
            <person name="Chaudhuri R.R."/>
            <person name="La Ragione R."/>
            <person name="Hildebrand F."/>
            <person name="Pallen M.J."/>
        </authorList>
    </citation>
    <scope>NUCLEOTIDE SEQUENCE</scope>
    <source>
        <strain evidence="1">421</strain>
    </source>
</reference>
<comment type="caution">
    <text evidence="1">The sequence shown here is derived from an EMBL/GenBank/DDBJ whole genome shotgun (WGS) entry which is preliminary data.</text>
</comment>
<protein>
    <submittedName>
        <fullName evidence="1">Uncharacterized protein</fullName>
    </submittedName>
</protein>